<dbReference type="GO" id="GO:0043022">
    <property type="term" value="F:ribosome binding"/>
    <property type="evidence" value="ECO:0007669"/>
    <property type="project" value="TreeGrafter"/>
</dbReference>
<comment type="subcellular location">
    <subcellularLocation>
        <location evidence="1">Cytoplasm</location>
    </subcellularLocation>
</comment>
<dbReference type="SUPFAM" id="SSF54928">
    <property type="entry name" value="RNA-binding domain, RBD"/>
    <property type="match status" value="1"/>
</dbReference>
<feature type="domain" description="RRM" evidence="8">
    <location>
        <begin position="865"/>
        <end position="943"/>
    </location>
</feature>
<feature type="region of interest" description="Disordered" evidence="7">
    <location>
        <begin position="111"/>
        <end position="149"/>
    </location>
</feature>
<dbReference type="GeneID" id="118895375"/>
<dbReference type="GO" id="GO:0000900">
    <property type="term" value="F:mRNA regulatory element binding translation repressor activity"/>
    <property type="evidence" value="ECO:0007669"/>
    <property type="project" value="TreeGrafter"/>
</dbReference>
<feature type="compositionally biased region" description="Low complexity" evidence="7">
    <location>
        <begin position="577"/>
        <end position="588"/>
    </location>
</feature>
<protein>
    <submittedName>
        <fullName evidence="10">Cytoplasmic polyadenylation element-binding protein 2 isoform X6</fullName>
    </submittedName>
</protein>
<dbReference type="GO" id="GO:0005737">
    <property type="term" value="C:cytoplasm"/>
    <property type="evidence" value="ECO:0007669"/>
    <property type="project" value="UniProtKB-SubCell"/>
</dbReference>
<evidence type="ECO:0000256" key="5">
    <source>
        <dbReference type="ARBA" id="ARBA00022884"/>
    </source>
</evidence>
<dbReference type="FunFam" id="3.30.70.330:FF:000008">
    <property type="entry name" value="Cytoplasmic polyadenylation element-binding 2 isoform X2"/>
    <property type="match status" value="1"/>
</dbReference>
<dbReference type="CDD" id="cd12724">
    <property type="entry name" value="RRM1_CPEB2_like"/>
    <property type="match status" value="1"/>
</dbReference>
<evidence type="ECO:0000256" key="4">
    <source>
        <dbReference type="ARBA" id="ARBA00022737"/>
    </source>
</evidence>
<dbReference type="Pfam" id="PF16366">
    <property type="entry name" value="CEBP_ZZ"/>
    <property type="match status" value="1"/>
</dbReference>
<keyword evidence="4" id="KW-0677">Repeat</keyword>
<dbReference type="AlphaFoldDB" id="A0A8B8XES4"/>
<dbReference type="GO" id="GO:2000766">
    <property type="term" value="P:negative regulation of cytoplasmic translation"/>
    <property type="evidence" value="ECO:0007669"/>
    <property type="project" value="TreeGrafter"/>
</dbReference>
<dbReference type="Proteomes" id="UP000694857">
    <property type="component" value="Chromosome 5"/>
</dbReference>
<keyword evidence="3" id="KW-0963">Cytoplasm</keyword>
<evidence type="ECO:0000256" key="1">
    <source>
        <dbReference type="ARBA" id="ARBA00004496"/>
    </source>
</evidence>
<dbReference type="InterPro" id="IPR035979">
    <property type="entry name" value="RBD_domain_sf"/>
</dbReference>
<dbReference type="Gene3D" id="4.10.640.40">
    <property type="entry name" value="Cytoplasmic polyadenylation element-binding protein, ZZ domain"/>
    <property type="match status" value="1"/>
</dbReference>
<dbReference type="InterPro" id="IPR000504">
    <property type="entry name" value="RRM_dom"/>
</dbReference>
<dbReference type="PANTHER" id="PTHR12566">
    <property type="entry name" value="CYTOPLASMIC POLYADENYLATION ELEMENT BINDING PROTEIN CPEB"/>
    <property type="match status" value="1"/>
</dbReference>
<dbReference type="InterPro" id="IPR012677">
    <property type="entry name" value="Nucleotide-bd_a/b_plait_sf"/>
</dbReference>
<evidence type="ECO:0000256" key="7">
    <source>
        <dbReference type="SAM" id="MobiDB-lite"/>
    </source>
</evidence>
<accession>A0A8B8XES4</accession>
<keyword evidence="9" id="KW-1185">Reference proteome</keyword>
<dbReference type="SMART" id="SM00360">
    <property type="entry name" value="RRM"/>
    <property type="match status" value="2"/>
</dbReference>
<sequence>MRDLGFGVLQTARLRSSSPGSLFSGGAYRPYAAGAAAAAAPLPSATPFGPISPPPLPVTGFSEAASPFSIPFGCGGADSSAATASSSSPFPAHQQTMQDELLLRLTQQPARPLSGAEATEKLPNHHPSGGTNAGVTHLLPSQDFKPSLHHPSSSASSCCCCRTSSPQDFSKRQQQQLSSQKRKEFSPPRLPHPPDSKPPPPLHCPGRFGSPPPPGQLLQPAQLAQRQQQQQQQQQQFSLPHPQHLPPQDFAPQQRPADLPPLPQLQPSPPAAPRRRHGGAGSPRKTPAVGEGSAAEPPNAGLASSTPPVNPAPGSMESPNHPLLNSPSNLLPGGALGAGAFSSLQSPDLPHPGGGGGGGSGGGGPPGGGGGGGSASPPPPLPGFGTPWSVQTASPPPQPQPQPQPPPPQQQPPPPPQQPPQPQPGSSAATPGGGGGGGGSLSAMPPPSPDSENGFYPGLPSSMNPAFFPSFSPVSPHGCAGLSVPAGGGGGGGGGGFGGPFSAAAVPPPPPPAMNLPQQQQPPPPAAPQQPQSRRSPVSPQLQQQHQAAAAAFLQQRNSYNHHQPLLKQSPWSNHQSSGWGTGSMSWGAMHGRDHRRTGNMGIPGTMNQISPLKKPFSGNVIAPPKFTRSTPSLTPKSWIEDNVFRTDNNSNTLLPLQDRSRMYDSLNMHSLENSLIDIMRAEHDPLKGRLSYPHPGTDNLLMLNARSYGRRRGRSSLFPIDDGLLDDGHNDQVGVLNSPTCYSAHQNGERIERFSRKVFVGGLPPDIDEDEITASFRRFGPLVVDWPHKAESKSYFPPKGYAFLLFQEESSVQALIDACIEEDGKLYLCVSSPTIKDKPVQIRPWNLSDSDFVMDGSQPLDPRKTIFVGGVPRPLRAVELAMIMDRLYGGVCYAGIDTDPELKYPKGAGRVAFSNQQSYIAAISARFVQLQHGDIDKRVEVKPYVLDDQMCDECQGARCGGKFAPFFCANVTCLQYYCEFCWANIHSRAGREFHKPLVKEGADRPRQIHFRWN</sequence>
<dbReference type="GO" id="GO:0045202">
    <property type="term" value="C:synapse"/>
    <property type="evidence" value="ECO:0007669"/>
    <property type="project" value="TreeGrafter"/>
</dbReference>
<feature type="region of interest" description="Disordered" evidence="7">
    <location>
        <begin position="565"/>
        <end position="599"/>
    </location>
</feature>
<dbReference type="InterPro" id="IPR034819">
    <property type="entry name" value="CPEB"/>
</dbReference>
<feature type="compositionally biased region" description="Gly residues" evidence="7">
    <location>
        <begin position="352"/>
        <end position="374"/>
    </location>
</feature>
<dbReference type="Pfam" id="PF16367">
    <property type="entry name" value="RRM_7"/>
    <property type="match status" value="1"/>
</dbReference>
<dbReference type="CDD" id="cd19757">
    <property type="entry name" value="Bbox1"/>
    <property type="match status" value="1"/>
</dbReference>
<dbReference type="PANTHER" id="PTHR12566:SF8">
    <property type="entry name" value="CYTOPLASMIC POLYADENYLATION ELEMENT-BINDING PROTEIN 2"/>
    <property type="match status" value="1"/>
</dbReference>
<organism evidence="9 10">
    <name type="scientific">Balaenoptera musculus</name>
    <name type="common">Blue whale</name>
    <dbReference type="NCBI Taxonomy" id="9771"/>
    <lineage>
        <taxon>Eukaryota</taxon>
        <taxon>Metazoa</taxon>
        <taxon>Chordata</taxon>
        <taxon>Craniata</taxon>
        <taxon>Vertebrata</taxon>
        <taxon>Euteleostomi</taxon>
        <taxon>Mammalia</taxon>
        <taxon>Eutheria</taxon>
        <taxon>Laurasiatheria</taxon>
        <taxon>Artiodactyla</taxon>
        <taxon>Whippomorpha</taxon>
        <taxon>Cetacea</taxon>
        <taxon>Mysticeti</taxon>
        <taxon>Balaenopteridae</taxon>
        <taxon>Balaenoptera</taxon>
    </lineage>
</organism>
<evidence type="ECO:0000256" key="2">
    <source>
        <dbReference type="ARBA" id="ARBA00010347"/>
    </source>
</evidence>
<dbReference type="GO" id="GO:0043005">
    <property type="term" value="C:neuron projection"/>
    <property type="evidence" value="ECO:0007669"/>
    <property type="project" value="TreeGrafter"/>
</dbReference>
<name>A0A8B8XES4_BALMU</name>
<dbReference type="GO" id="GO:0008135">
    <property type="term" value="F:translation factor activity, RNA binding"/>
    <property type="evidence" value="ECO:0007669"/>
    <property type="project" value="TreeGrafter"/>
</dbReference>
<feature type="compositionally biased region" description="Low complexity" evidence="7">
    <location>
        <begin position="216"/>
        <end position="257"/>
    </location>
</feature>
<dbReference type="RefSeq" id="XP_036708188.1">
    <property type="nucleotide sequence ID" value="XM_036852293.1"/>
</dbReference>
<dbReference type="FunFam" id="3.30.70.330:FF:000009">
    <property type="entry name" value="cytoplasmic polyadenylation element-binding protein 2 isoform X1"/>
    <property type="match status" value="1"/>
</dbReference>
<dbReference type="CTD" id="132864"/>
<dbReference type="GO" id="GO:0003730">
    <property type="term" value="F:mRNA 3'-UTR binding"/>
    <property type="evidence" value="ECO:0007669"/>
    <property type="project" value="InterPro"/>
</dbReference>
<gene>
    <name evidence="10" type="primary">CPEB2</name>
</gene>
<dbReference type="GO" id="GO:0005634">
    <property type="term" value="C:nucleus"/>
    <property type="evidence" value="ECO:0007669"/>
    <property type="project" value="TreeGrafter"/>
</dbReference>
<dbReference type="InterPro" id="IPR038446">
    <property type="entry name" value="CEBP_ZZ_sf"/>
</dbReference>
<dbReference type="CDD" id="cd12726">
    <property type="entry name" value="RRM2_CPEB2_like"/>
    <property type="match status" value="1"/>
</dbReference>
<proteinExistence type="inferred from homology"/>
<evidence type="ECO:0000256" key="6">
    <source>
        <dbReference type="PROSITE-ProRule" id="PRU00176"/>
    </source>
</evidence>
<dbReference type="FunFam" id="4.10.640.40:FF:000001">
    <property type="entry name" value="Cytoplasmic polyadenylation element-binding 2 isoform X2"/>
    <property type="match status" value="1"/>
</dbReference>
<feature type="region of interest" description="Disordered" evidence="7">
    <location>
        <begin position="491"/>
        <end position="550"/>
    </location>
</feature>
<evidence type="ECO:0000256" key="3">
    <source>
        <dbReference type="ARBA" id="ARBA00022490"/>
    </source>
</evidence>
<feature type="compositionally biased region" description="Pro residues" evidence="7">
    <location>
        <begin position="258"/>
        <end position="272"/>
    </location>
</feature>
<feature type="compositionally biased region" description="Low complexity" evidence="7">
    <location>
        <begin position="318"/>
        <end position="344"/>
    </location>
</feature>
<dbReference type="Gene3D" id="3.30.70.330">
    <property type="match status" value="2"/>
</dbReference>
<feature type="compositionally biased region" description="Pro residues" evidence="7">
    <location>
        <begin position="188"/>
        <end position="203"/>
    </location>
</feature>
<evidence type="ECO:0000259" key="8">
    <source>
        <dbReference type="PROSITE" id="PS50102"/>
    </source>
</evidence>
<evidence type="ECO:0000313" key="9">
    <source>
        <dbReference type="Proteomes" id="UP000694857"/>
    </source>
</evidence>
<feature type="compositionally biased region" description="Pro residues" evidence="7">
    <location>
        <begin position="394"/>
        <end position="423"/>
    </location>
</feature>
<keyword evidence="5 6" id="KW-0694">RNA-binding</keyword>
<feature type="compositionally biased region" description="Pro residues" evidence="7">
    <location>
        <begin position="506"/>
        <end position="528"/>
    </location>
</feature>
<feature type="compositionally biased region" description="Low complexity" evidence="7">
    <location>
        <begin position="529"/>
        <end position="550"/>
    </location>
</feature>
<evidence type="ECO:0000313" key="10">
    <source>
        <dbReference type="RefSeq" id="XP_036708188.1"/>
    </source>
</evidence>
<feature type="region of interest" description="Disordered" evidence="7">
    <location>
        <begin position="170"/>
        <end position="470"/>
    </location>
</feature>
<dbReference type="InterPro" id="IPR032296">
    <property type="entry name" value="CEBP_ZZ"/>
</dbReference>
<reference evidence="10" key="1">
    <citation type="submission" date="2025-08" db="UniProtKB">
        <authorList>
            <consortium name="RefSeq"/>
        </authorList>
    </citation>
    <scope>IDENTIFICATION</scope>
    <source>
        <tissue evidence="10">Epidermis and Blubber</tissue>
    </source>
</reference>
<dbReference type="PROSITE" id="PS50102">
    <property type="entry name" value="RRM"/>
    <property type="match status" value="2"/>
</dbReference>
<comment type="similarity">
    <text evidence="2">Belongs to the RRM CPEB family.</text>
</comment>
<feature type="compositionally biased region" description="Gly residues" evidence="7">
    <location>
        <begin position="431"/>
        <end position="440"/>
    </location>
</feature>
<feature type="domain" description="RRM" evidence="8">
    <location>
        <begin position="757"/>
        <end position="844"/>
    </location>
</feature>